<evidence type="ECO:0000256" key="6">
    <source>
        <dbReference type="PROSITE-ProRule" id="PRU00089"/>
    </source>
</evidence>
<dbReference type="PROSITE" id="PS50039">
    <property type="entry name" value="FORK_HEAD_3"/>
    <property type="match status" value="1"/>
</dbReference>
<dbReference type="PRINTS" id="PR00053">
    <property type="entry name" value="FORKHEAD"/>
</dbReference>
<gene>
    <name evidence="10" type="ORF">TAPDE_002865</name>
</gene>
<evidence type="ECO:0000256" key="4">
    <source>
        <dbReference type="ARBA" id="ARBA00023163"/>
    </source>
</evidence>
<keyword evidence="2" id="KW-0805">Transcription regulation</keyword>
<feature type="DNA-binding region" description="Fork-head" evidence="6">
    <location>
        <begin position="355"/>
        <end position="449"/>
    </location>
</feature>
<dbReference type="GO" id="GO:0000981">
    <property type="term" value="F:DNA-binding transcription factor activity, RNA polymerase II-specific"/>
    <property type="evidence" value="ECO:0007669"/>
    <property type="project" value="TreeGrafter"/>
</dbReference>
<dbReference type="PANTHER" id="PTHR45881">
    <property type="entry name" value="CHECKPOINT SUPPRESSOR 1-LIKE, ISOFORM A-RELATED"/>
    <property type="match status" value="1"/>
</dbReference>
<dbReference type="VEuPathDB" id="FungiDB:TAPDE_002865"/>
<dbReference type="GO" id="GO:0000978">
    <property type="term" value="F:RNA polymerase II cis-regulatory region sequence-specific DNA binding"/>
    <property type="evidence" value="ECO:0007669"/>
    <property type="project" value="TreeGrafter"/>
</dbReference>
<feature type="compositionally biased region" description="Polar residues" evidence="7">
    <location>
        <begin position="691"/>
        <end position="700"/>
    </location>
</feature>
<keyword evidence="11" id="KW-1185">Reference proteome</keyword>
<evidence type="ECO:0000256" key="1">
    <source>
        <dbReference type="ARBA" id="ARBA00004123"/>
    </source>
</evidence>
<evidence type="ECO:0000256" key="5">
    <source>
        <dbReference type="ARBA" id="ARBA00023242"/>
    </source>
</evidence>
<protein>
    <submittedName>
        <fullName evidence="10">Fork head transcription factor 1</fullName>
    </submittedName>
</protein>
<dbReference type="Pfam" id="PF00250">
    <property type="entry name" value="Forkhead"/>
    <property type="match status" value="1"/>
</dbReference>
<dbReference type="EMBL" id="CAHR02000097">
    <property type="protein sequence ID" value="CCG82732.1"/>
    <property type="molecule type" value="Genomic_DNA"/>
</dbReference>
<evidence type="ECO:0000313" key="10">
    <source>
        <dbReference type="EMBL" id="CCG82732.1"/>
    </source>
</evidence>
<name>R4XAE6_TAPDE</name>
<accession>R4XAE6</accession>
<dbReference type="Pfam" id="PF00498">
    <property type="entry name" value="FHA"/>
    <property type="match status" value="1"/>
</dbReference>
<organism evidence="10 11">
    <name type="scientific">Taphrina deformans (strain PYCC 5710 / ATCC 11124 / CBS 356.35 / IMI 108563 / JCM 9778 / NBRC 8474)</name>
    <name type="common">Peach leaf curl fungus</name>
    <name type="synonym">Lalaria deformans</name>
    <dbReference type="NCBI Taxonomy" id="1097556"/>
    <lineage>
        <taxon>Eukaryota</taxon>
        <taxon>Fungi</taxon>
        <taxon>Dikarya</taxon>
        <taxon>Ascomycota</taxon>
        <taxon>Taphrinomycotina</taxon>
        <taxon>Taphrinomycetes</taxon>
        <taxon>Taphrinales</taxon>
        <taxon>Taphrinaceae</taxon>
        <taxon>Taphrina</taxon>
    </lineage>
</organism>
<feature type="compositionally biased region" description="Polar residues" evidence="7">
    <location>
        <begin position="931"/>
        <end position="971"/>
    </location>
</feature>
<reference evidence="10 11" key="1">
    <citation type="journal article" date="2013" name="MBio">
        <title>Genome sequencing of the plant pathogen Taphrina deformans, the causal agent of peach leaf curl.</title>
        <authorList>
            <person name="Cisse O.H."/>
            <person name="Almeida J.M.G.C.F."/>
            <person name="Fonseca A."/>
            <person name="Kumar A.A."/>
            <person name="Salojaervi J."/>
            <person name="Overmyer K."/>
            <person name="Hauser P.M."/>
            <person name="Pagni M."/>
        </authorList>
    </citation>
    <scope>NUCLEOTIDE SEQUENCE [LARGE SCALE GENOMIC DNA]</scope>
    <source>
        <strain evidence="11">PYCC 5710 / ATCC 11124 / CBS 356.35 / IMI 108563 / JCM 9778 / NBRC 8474</strain>
    </source>
</reference>
<feature type="domain" description="Fork-head" evidence="9">
    <location>
        <begin position="355"/>
        <end position="449"/>
    </location>
</feature>
<feature type="compositionally biased region" description="Polar residues" evidence="7">
    <location>
        <begin position="825"/>
        <end position="850"/>
    </location>
</feature>
<evidence type="ECO:0000259" key="8">
    <source>
        <dbReference type="PROSITE" id="PS50006"/>
    </source>
</evidence>
<dbReference type="InterPro" id="IPR000253">
    <property type="entry name" value="FHA_dom"/>
</dbReference>
<dbReference type="OrthoDB" id="5954824at2759"/>
<evidence type="ECO:0000256" key="2">
    <source>
        <dbReference type="ARBA" id="ARBA00023015"/>
    </source>
</evidence>
<feature type="region of interest" description="Disordered" evidence="7">
    <location>
        <begin position="687"/>
        <end position="999"/>
    </location>
</feature>
<dbReference type="PROSITE" id="PS50006">
    <property type="entry name" value="FHA_DOMAIN"/>
    <property type="match status" value="1"/>
</dbReference>
<comment type="subcellular location">
    <subcellularLocation>
        <location evidence="1 6">Nucleus</location>
    </subcellularLocation>
</comment>
<dbReference type="SMART" id="SM00339">
    <property type="entry name" value="FH"/>
    <property type="match status" value="1"/>
</dbReference>
<evidence type="ECO:0000313" key="11">
    <source>
        <dbReference type="Proteomes" id="UP000013776"/>
    </source>
</evidence>
<evidence type="ECO:0000259" key="9">
    <source>
        <dbReference type="PROSITE" id="PS50039"/>
    </source>
</evidence>
<dbReference type="InterPro" id="IPR008984">
    <property type="entry name" value="SMAD_FHA_dom_sf"/>
</dbReference>
<evidence type="ECO:0000256" key="7">
    <source>
        <dbReference type="SAM" id="MobiDB-lite"/>
    </source>
</evidence>
<dbReference type="CDD" id="cd22701">
    <property type="entry name" value="FHA_FKH1-like"/>
    <property type="match status" value="1"/>
</dbReference>
<dbReference type="GO" id="GO:0005634">
    <property type="term" value="C:nucleus"/>
    <property type="evidence" value="ECO:0007669"/>
    <property type="project" value="UniProtKB-SubCell"/>
</dbReference>
<proteinExistence type="predicted"/>
<feature type="compositionally biased region" description="Low complexity" evidence="7">
    <location>
        <begin position="796"/>
        <end position="824"/>
    </location>
</feature>
<dbReference type="eggNOG" id="KOG2294">
    <property type="taxonomic scope" value="Eukaryota"/>
</dbReference>
<dbReference type="Gene3D" id="1.10.10.10">
    <property type="entry name" value="Winged helix-like DNA-binding domain superfamily/Winged helix DNA-binding domain"/>
    <property type="match status" value="1"/>
</dbReference>
<dbReference type="PANTHER" id="PTHR45881:SF1">
    <property type="entry name" value="FORK HEAD PROTEIN HOMOLOG 2"/>
    <property type="match status" value="1"/>
</dbReference>
<sequence length="999" mass="105226">MERHDPGDPESISAYAKLEFEQFSFFIQTLTLVVGRKARREDNVDVHLGVSKSISRVHAKIFYQFDAMSWEIEVLGKNGAFINEIYVQAGSKSVLKSTDKLLIGDANFVFLLPDGAAPPHNPSHSATYQAGTRPVSTSTSVLSIGPAKPLNDNRNMTDHASTTPVAPHHLMAKPPAIKLDTPPGPTNPSSTSGMTLNALNNKIAPSVATPRAYLTTPQNQADYSSASPTSTQKPVVPSHVVTPQTTHDGIARNALLIKAESSQLSTDSPLWALKAATASTEPLSAVLTNLATPESLEMQAKTEEERRLQDEEAAAQHAAQLLHQERLARQAREEEEGLILPPAETDPAVIAALQKPSASYATMIYNAIASHEKKKMTLAQIYSWICINHPYYRYIQNGWQNSIRHNLSLNKAFMKVPRTDDEPGKGSFWAVDPESEMLFEGGVYKKKPPRPVPTAPVNRGAPVVMKDGKLALNPNFFVGGIQGKAEEVLQTLQAAVQKQLGYGNEPEQASQLARILALALATQLRQAAVAATTPRQHQVQMMHRSLPTQAALPRYPATPSPSAYRAPLSNQMLRPPQSVAPLNAPATSVPAGTAQVVTNSNTGAAIVPKHPYMTSPYAINANSLQKSPYSGNLKVSALPTSSLPSTPSTSSATTNTVYYKPYQATNGTNGASPGTSATPVRSATIAPVGQANKSVTTPLISDNPGGTRAAMPRAGEPTSMPKLTTHSLPSKEGANLKTTPNSAVTLTTKSDSSSTQQASLQTKSLTPQVMQTPTKGFAPSASQLVTPRPPAQLSRPATTTLAAACPPNLSDSSNTKSASSAATNGNDAQGNGTPQTTVNSAEPSKTTRLPPQNLPVQAAANSDSGIAPVSSPKATVLPLKQPSDNSNRPKVGPEGETTSTSAPVPPAQDLSRSTGDAHKNNHPVSPPPTKPQSTGPALAVTSTPSTSVQSAPVTGVTAPSQSGPVVTTTNKRPIEGDAEMSVNKLQKSSSPAKVDASTG</sequence>
<feature type="region of interest" description="Disordered" evidence="7">
    <location>
        <begin position="120"/>
        <end position="156"/>
    </location>
</feature>
<dbReference type="InterPro" id="IPR030456">
    <property type="entry name" value="TF_fork_head_CS_2"/>
</dbReference>
<comment type="caution">
    <text evidence="10">The sequence shown here is derived from an EMBL/GenBank/DDBJ whole genome shotgun (WGS) entry which is preliminary data.</text>
</comment>
<dbReference type="Gene3D" id="2.60.200.20">
    <property type="match status" value="1"/>
</dbReference>
<dbReference type="InterPro" id="IPR001766">
    <property type="entry name" value="Fork_head_dom"/>
</dbReference>
<dbReference type="FunFam" id="1.10.10.10:FF:000135">
    <property type="entry name" value="forkhead box protein G1"/>
    <property type="match status" value="1"/>
</dbReference>
<dbReference type="STRING" id="1097556.R4XAE6"/>
<feature type="compositionally biased region" description="Polar residues" evidence="7">
    <location>
        <begin position="983"/>
        <end position="999"/>
    </location>
</feature>
<dbReference type="AlphaFoldDB" id="R4XAE6"/>
<keyword evidence="4" id="KW-0804">Transcription</keyword>
<dbReference type="SUPFAM" id="SSF49879">
    <property type="entry name" value="SMAD/FHA domain"/>
    <property type="match status" value="1"/>
</dbReference>
<feature type="compositionally biased region" description="Polar residues" evidence="7">
    <location>
        <begin position="736"/>
        <end position="785"/>
    </location>
</feature>
<feature type="compositionally biased region" description="Polar residues" evidence="7">
    <location>
        <begin position="122"/>
        <end position="142"/>
    </location>
</feature>
<dbReference type="SUPFAM" id="SSF46785">
    <property type="entry name" value="Winged helix' DNA-binding domain"/>
    <property type="match status" value="1"/>
</dbReference>
<dbReference type="InterPro" id="IPR036388">
    <property type="entry name" value="WH-like_DNA-bd_sf"/>
</dbReference>
<keyword evidence="3 6" id="KW-0238">DNA-binding</keyword>
<dbReference type="PROSITE" id="PS00658">
    <property type="entry name" value="FORK_HEAD_2"/>
    <property type="match status" value="1"/>
</dbReference>
<dbReference type="Proteomes" id="UP000013776">
    <property type="component" value="Unassembled WGS sequence"/>
</dbReference>
<keyword evidence="5 6" id="KW-0539">Nucleus</keyword>
<dbReference type="SMART" id="SM00240">
    <property type="entry name" value="FHA"/>
    <property type="match status" value="1"/>
</dbReference>
<dbReference type="CDD" id="cd20024">
    <property type="entry name" value="FH_FOXJ2-like"/>
    <property type="match status" value="1"/>
</dbReference>
<evidence type="ECO:0000256" key="3">
    <source>
        <dbReference type="ARBA" id="ARBA00023125"/>
    </source>
</evidence>
<feature type="domain" description="FHA" evidence="8">
    <location>
        <begin position="32"/>
        <end position="87"/>
    </location>
</feature>
<dbReference type="InterPro" id="IPR036390">
    <property type="entry name" value="WH_DNA-bd_sf"/>
</dbReference>